<dbReference type="GeneID" id="7845348"/>
<keyword evidence="2" id="KW-1185">Reference proteome</keyword>
<dbReference type="EMBL" id="GG662867">
    <property type="protein sequence ID" value="EAR85927.2"/>
    <property type="molecule type" value="Genomic_DNA"/>
</dbReference>
<dbReference type="SUPFAM" id="SSF52047">
    <property type="entry name" value="RNI-like"/>
    <property type="match status" value="1"/>
</dbReference>
<dbReference type="AlphaFoldDB" id="Q22KV1"/>
<dbReference type="Gene3D" id="3.80.10.10">
    <property type="entry name" value="Ribonuclease Inhibitor"/>
    <property type="match status" value="1"/>
</dbReference>
<sequence length="246" mass="29192">MNKKKGKQKIDQLKKIHLIDLENYNAQQIQDLKEVSLIQKEIRFYVGNLYKKFAINLRPFNEQDAQQLSQEISQLFNKIEKLQIVIMDDNFELKYLQLIGNAISQCQNLIHLNIFINGIKHIYCEEGQISDYVIFTQQISQCKDIQYLNLLFEEGYIDDQICFQMLKSLQSLPKLSQIVLNLVENPLDISQDDWQQFIQTFTGFHNLNYLVICFNGEQTSKFMKMLAQRFKKVIKKLIHLRLSWMD</sequence>
<proteinExistence type="predicted"/>
<dbReference type="InParanoid" id="Q22KV1"/>
<accession>Q22KV1</accession>
<dbReference type="Proteomes" id="UP000009168">
    <property type="component" value="Unassembled WGS sequence"/>
</dbReference>
<dbReference type="RefSeq" id="XP_976522.2">
    <property type="nucleotide sequence ID" value="XM_971429.2"/>
</dbReference>
<evidence type="ECO:0000313" key="1">
    <source>
        <dbReference type="EMBL" id="EAR85927.2"/>
    </source>
</evidence>
<evidence type="ECO:0000313" key="2">
    <source>
        <dbReference type="Proteomes" id="UP000009168"/>
    </source>
</evidence>
<protein>
    <recommendedName>
        <fullName evidence="3">Kinase domain protein</fullName>
    </recommendedName>
</protein>
<dbReference type="InterPro" id="IPR032675">
    <property type="entry name" value="LRR_dom_sf"/>
</dbReference>
<reference evidence="2" key="1">
    <citation type="journal article" date="2006" name="PLoS Biol.">
        <title>Macronuclear genome sequence of the ciliate Tetrahymena thermophila, a model eukaryote.</title>
        <authorList>
            <person name="Eisen J.A."/>
            <person name="Coyne R.S."/>
            <person name="Wu M."/>
            <person name="Wu D."/>
            <person name="Thiagarajan M."/>
            <person name="Wortman J.R."/>
            <person name="Badger J.H."/>
            <person name="Ren Q."/>
            <person name="Amedeo P."/>
            <person name="Jones K.M."/>
            <person name="Tallon L.J."/>
            <person name="Delcher A.L."/>
            <person name="Salzberg S.L."/>
            <person name="Silva J.C."/>
            <person name="Haas B.J."/>
            <person name="Majoros W.H."/>
            <person name="Farzad M."/>
            <person name="Carlton J.M."/>
            <person name="Smith R.K. Jr."/>
            <person name="Garg J."/>
            <person name="Pearlman R.E."/>
            <person name="Karrer K.M."/>
            <person name="Sun L."/>
            <person name="Manning G."/>
            <person name="Elde N.C."/>
            <person name="Turkewitz A.P."/>
            <person name="Asai D.J."/>
            <person name="Wilkes D.E."/>
            <person name="Wang Y."/>
            <person name="Cai H."/>
            <person name="Collins K."/>
            <person name="Stewart B.A."/>
            <person name="Lee S.R."/>
            <person name="Wilamowska K."/>
            <person name="Weinberg Z."/>
            <person name="Ruzzo W.L."/>
            <person name="Wloga D."/>
            <person name="Gaertig J."/>
            <person name="Frankel J."/>
            <person name="Tsao C.-C."/>
            <person name="Gorovsky M.A."/>
            <person name="Keeling P.J."/>
            <person name="Waller R.F."/>
            <person name="Patron N.J."/>
            <person name="Cherry J.M."/>
            <person name="Stover N.A."/>
            <person name="Krieger C.J."/>
            <person name="del Toro C."/>
            <person name="Ryder H.F."/>
            <person name="Williamson S.C."/>
            <person name="Barbeau R.A."/>
            <person name="Hamilton E.P."/>
            <person name="Orias E."/>
        </authorList>
    </citation>
    <scope>NUCLEOTIDE SEQUENCE [LARGE SCALE GENOMIC DNA]</scope>
    <source>
        <strain evidence="2">SB210</strain>
    </source>
</reference>
<evidence type="ECO:0008006" key="3">
    <source>
        <dbReference type="Google" id="ProtNLM"/>
    </source>
</evidence>
<gene>
    <name evidence="1" type="ORF">TTHERM_01063940</name>
</gene>
<name>Q22KV1_TETTS</name>
<dbReference type="KEGG" id="tet:TTHERM_01063940"/>
<dbReference type="HOGENOM" id="CLU_1028491_0_0_1"/>
<organism evidence="1 2">
    <name type="scientific">Tetrahymena thermophila (strain SB210)</name>
    <dbReference type="NCBI Taxonomy" id="312017"/>
    <lineage>
        <taxon>Eukaryota</taxon>
        <taxon>Sar</taxon>
        <taxon>Alveolata</taxon>
        <taxon>Ciliophora</taxon>
        <taxon>Intramacronucleata</taxon>
        <taxon>Oligohymenophorea</taxon>
        <taxon>Hymenostomatida</taxon>
        <taxon>Tetrahymenina</taxon>
        <taxon>Tetrahymenidae</taxon>
        <taxon>Tetrahymena</taxon>
    </lineage>
</organism>